<keyword evidence="3" id="KW-1185">Reference proteome</keyword>
<dbReference type="AlphaFoldDB" id="A0A0X3TQD9"/>
<protein>
    <recommendedName>
        <fullName evidence="4">Secreted protein</fullName>
    </recommendedName>
</protein>
<sequence>MTGLKIMGVALGLVLSGAAMADTSKRPNRSECICMAVCQTRANGGRLVTRPGKGCTNIHEELIYDNMARCACQPLTRPVKRPEVGGRQSPNH</sequence>
<dbReference type="EMBL" id="LQBQ01000023">
    <property type="protein sequence ID" value="KUJ77899.1"/>
    <property type="molecule type" value="Genomic_DNA"/>
</dbReference>
<proteinExistence type="predicted"/>
<comment type="caution">
    <text evidence="2">The sequence shown here is derived from an EMBL/GenBank/DDBJ whole genome shotgun (WGS) entry which is preliminary data.</text>
</comment>
<evidence type="ECO:0000256" key="1">
    <source>
        <dbReference type="SAM" id="SignalP"/>
    </source>
</evidence>
<gene>
    <name evidence="2" type="ORF">AVO45_07960</name>
</gene>
<keyword evidence="1" id="KW-0732">Signal</keyword>
<feature type="signal peptide" evidence="1">
    <location>
        <begin position="1"/>
        <end position="21"/>
    </location>
</feature>
<organism evidence="2 3">
    <name type="scientific">Ruegeria marisrubri</name>
    <dbReference type="NCBI Taxonomy" id="1685379"/>
    <lineage>
        <taxon>Bacteria</taxon>
        <taxon>Pseudomonadati</taxon>
        <taxon>Pseudomonadota</taxon>
        <taxon>Alphaproteobacteria</taxon>
        <taxon>Rhodobacterales</taxon>
        <taxon>Roseobacteraceae</taxon>
        <taxon>Ruegeria</taxon>
    </lineage>
</organism>
<evidence type="ECO:0000313" key="3">
    <source>
        <dbReference type="Proteomes" id="UP000053791"/>
    </source>
</evidence>
<evidence type="ECO:0008006" key="4">
    <source>
        <dbReference type="Google" id="ProtNLM"/>
    </source>
</evidence>
<feature type="chain" id="PRO_5007054258" description="Secreted protein" evidence="1">
    <location>
        <begin position="22"/>
        <end position="92"/>
    </location>
</feature>
<name>A0A0X3TQD9_9RHOB</name>
<accession>A0A0X3TQD9</accession>
<evidence type="ECO:0000313" key="2">
    <source>
        <dbReference type="EMBL" id="KUJ77899.1"/>
    </source>
</evidence>
<reference evidence="2 3" key="1">
    <citation type="submission" date="2015-12" db="EMBL/GenBank/DDBJ databases">
        <authorList>
            <person name="Shamseldin A."/>
            <person name="Moawad H."/>
            <person name="Abd El-Rahim W.M."/>
            <person name="Sadowsky M.J."/>
        </authorList>
    </citation>
    <scope>NUCLEOTIDE SEQUENCE [LARGE SCALE GENOMIC DNA]</scope>
    <source>
        <strain evidence="2 3">ZGT118</strain>
    </source>
</reference>
<dbReference type="Proteomes" id="UP000053791">
    <property type="component" value="Unassembled WGS sequence"/>
</dbReference>